<dbReference type="InterPro" id="IPR012337">
    <property type="entry name" value="RNaseH-like_sf"/>
</dbReference>
<dbReference type="Proteomes" id="UP000239250">
    <property type="component" value="Chromosome"/>
</dbReference>
<dbReference type="PANTHER" id="PTHR10948:SF23">
    <property type="entry name" value="TRANSPOSASE INSI FOR INSERTION SEQUENCE ELEMENT IS30A-RELATED"/>
    <property type="match status" value="1"/>
</dbReference>
<dbReference type="GO" id="GO:0032196">
    <property type="term" value="P:transposition"/>
    <property type="evidence" value="ECO:0007669"/>
    <property type="project" value="TreeGrafter"/>
</dbReference>
<organism evidence="3 4">
    <name type="scientific">Williamsoniiplasma luminosum</name>
    <dbReference type="NCBI Taxonomy" id="214888"/>
    <lineage>
        <taxon>Bacteria</taxon>
        <taxon>Bacillati</taxon>
        <taxon>Mycoplasmatota</taxon>
        <taxon>Mollicutes</taxon>
        <taxon>Entomoplasmatales</taxon>
        <taxon>Williamsoniiplasma</taxon>
    </lineage>
</organism>
<evidence type="ECO:0000313" key="4">
    <source>
        <dbReference type="Proteomes" id="UP000239250"/>
    </source>
</evidence>
<dbReference type="PROSITE" id="PS50994">
    <property type="entry name" value="INTEGRASE"/>
    <property type="match status" value="1"/>
</dbReference>
<dbReference type="InterPro" id="IPR001584">
    <property type="entry name" value="Integrase_cat-core"/>
</dbReference>
<dbReference type="SUPFAM" id="SSF53098">
    <property type="entry name" value="Ribonuclease H-like"/>
    <property type="match status" value="1"/>
</dbReference>
<dbReference type="GO" id="GO:0005829">
    <property type="term" value="C:cytosol"/>
    <property type="evidence" value="ECO:0007669"/>
    <property type="project" value="TreeGrafter"/>
</dbReference>
<dbReference type="InterPro" id="IPR051917">
    <property type="entry name" value="Transposase-Integrase"/>
</dbReference>
<dbReference type="InterPro" id="IPR025246">
    <property type="entry name" value="IS30-like_HTH"/>
</dbReference>
<dbReference type="RefSeq" id="WP_303662095.1">
    <property type="nucleotide sequence ID" value="NZ_CP027019.1"/>
</dbReference>
<dbReference type="InterPro" id="IPR036397">
    <property type="entry name" value="RNaseH_sf"/>
</dbReference>
<dbReference type="Pfam" id="PF13936">
    <property type="entry name" value="HTH_38"/>
    <property type="match status" value="1"/>
</dbReference>
<feature type="domain" description="Integrase catalytic" evidence="2">
    <location>
        <begin position="147"/>
        <end position="310"/>
    </location>
</feature>
<protein>
    <submittedName>
        <fullName evidence="3">IS30 family transposase</fullName>
    </submittedName>
</protein>
<gene>
    <name evidence="3" type="ORF">C5T88_02965</name>
</gene>
<dbReference type="GO" id="GO:0003676">
    <property type="term" value="F:nucleic acid binding"/>
    <property type="evidence" value="ECO:0007669"/>
    <property type="project" value="InterPro"/>
</dbReference>
<dbReference type="GO" id="GO:0006310">
    <property type="term" value="P:DNA recombination"/>
    <property type="evidence" value="ECO:0007669"/>
    <property type="project" value="UniProtKB-KW"/>
</dbReference>
<dbReference type="NCBIfam" id="NF033563">
    <property type="entry name" value="transpos_IS30"/>
    <property type="match status" value="1"/>
</dbReference>
<reference evidence="4" key="1">
    <citation type="submission" date="2018-02" db="EMBL/GenBank/DDBJ databases">
        <title>Firefly genomes illuminate parallel origins of bioluminescence in beetles.</title>
        <authorList>
            <person name="Fallon T.R."/>
            <person name="Lower S.E.S."/>
            <person name="Behringer M."/>
            <person name="Weng J.-K."/>
        </authorList>
    </citation>
    <scope>NUCLEOTIDE SEQUENCE [LARGE SCALE GENOMIC DNA]</scope>
</reference>
<evidence type="ECO:0000256" key="1">
    <source>
        <dbReference type="ARBA" id="ARBA00023172"/>
    </source>
</evidence>
<dbReference type="PANTHER" id="PTHR10948">
    <property type="entry name" value="TRANSPOSASE"/>
    <property type="match status" value="1"/>
</dbReference>
<proteinExistence type="predicted"/>
<dbReference type="GO" id="GO:0004803">
    <property type="term" value="F:transposase activity"/>
    <property type="evidence" value="ECO:0007669"/>
    <property type="project" value="TreeGrafter"/>
</dbReference>
<dbReference type="AlphaFoldDB" id="A0A2S0NKG2"/>
<name>A0A2S0NKG2_9MOLU</name>
<dbReference type="InterPro" id="IPR053392">
    <property type="entry name" value="Transposase_IS30-like"/>
</dbReference>
<sequence length="315" mass="37228">MKHIELTLNERKKIKNCIENGKSIRQIAKFLEKAHSTVVRELKKFSSINEYDPFLAQENTVITRKRCGAKTKVTFAWSEKIESLLNKKWSPEQIVNRGIEHQVCTQTLYNWLNQRIIKFPLEKLRHKNKRQKSRESSIWFTKGFRSIHERPEIVTLRQELGHFEIDAMVSSRGESKGCLLTLTERKTRLHWAFKMPNRLAEIILTTLKGIPDILKKMMKTITSDRGSEFSKFHEIENDLNISFYVADPYSSHQRWSNENSNGLIREYYPKKTDFLLVDESELVHNLIELNSRPRKCLNWRSPIEVFQEEVVQLIL</sequence>
<dbReference type="GO" id="GO:0015074">
    <property type="term" value="P:DNA integration"/>
    <property type="evidence" value="ECO:0007669"/>
    <property type="project" value="InterPro"/>
</dbReference>
<evidence type="ECO:0000313" key="3">
    <source>
        <dbReference type="EMBL" id="AVP49513.1"/>
    </source>
</evidence>
<evidence type="ECO:0000259" key="2">
    <source>
        <dbReference type="PROSITE" id="PS50994"/>
    </source>
</evidence>
<dbReference type="EMBL" id="CP027019">
    <property type="protein sequence ID" value="AVP49513.1"/>
    <property type="molecule type" value="Genomic_DNA"/>
</dbReference>
<dbReference type="Gene3D" id="3.30.420.10">
    <property type="entry name" value="Ribonuclease H-like superfamily/Ribonuclease H"/>
    <property type="match status" value="1"/>
</dbReference>
<keyword evidence="1" id="KW-0233">DNA recombination</keyword>
<dbReference type="Pfam" id="PF00665">
    <property type="entry name" value="rve"/>
    <property type="match status" value="1"/>
</dbReference>
<accession>A0A2S0NKG2</accession>